<dbReference type="GO" id="GO:0009251">
    <property type="term" value="P:glucan catabolic process"/>
    <property type="evidence" value="ECO:0007669"/>
    <property type="project" value="TreeGrafter"/>
</dbReference>
<evidence type="ECO:0000256" key="2">
    <source>
        <dbReference type="ARBA" id="ARBA00005641"/>
    </source>
</evidence>
<dbReference type="AlphaFoldDB" id="A0A9Q3F3P7"/>
<keyword evidence="5 10" id="KW-0378">Hydrolase</keyword>
<comment type="subcellular location">
    <subcellularLocation>
        <location evidence="1">Secreted</location>
    </subcellularLocation>
</comment>
<comment type="caution">
    <text evidence="13">The sequence shown here is derived from an EMBL/GenBank/DDBJ whole genome shotgun (WGS) entry which is preliminary data.</text>
</comment>
<evidence type="ECO:0000256" key="5">
    <source>
        <dbReference type="ARBA" id="ARBA00022801"/>
    </source>
</evidence>
<dbReference type="PANTHER" id="PTHR31297">
    <property type="entry name" value="GLUCAN ENDO-1,6-BETA-GLUCOSIDASE B"/>
    <property type="match status" value="1"/>
</dbReference>
<evidence type="ECO:0000313" key="13">
    <source>
        <dbReference type="EMBL" id="MBW0533251.1"/>
    </source>
</evidence>
<dbReference type="EMBL" id="AVOT02038386">
    <property type="protein sequence ID" value="MBW0533251.1"/>
    <property type="molecule type" value="Genomic_DNA"/>
</dbReference>
<comment type="similarity">
    <text evidence="2 10">Belongs to the glycosyl hydrolase 5 (cellulase A) family.</text>
</comment>
<dbReference type="GO" id="GO:0004338">
    <property type="term" value="F:glucan exo-1,3-beta-glucosidase activity"/>
    <property type="evidence" value="ECO:0007669"/>
    <property type="project" value="UniProtKB-EC"/>
</dbReference>
<keyword evidence="14" id="KW-1185">Reference proteome</keyword>
<evidence type="ECO:0000256" key="9">
    <source>
        <dbReference type="ARBA" id="ARBA00038929"/>
    </source>
</evidence>
<dbReference type="GO" id="GO:0005576">
    <property type="term" value="C:extracellular region"/>
    <property type="evidence" value="ECO:0007669"/>
    <property type="project" value="UniProtKB-SubCell"/>
</dbReference>
<dbReference type="OrthoDB" id="62120at2759"/>
<accession>A0A9Q3F3P7</accession>
<evidence type="ECO:0000256" key="1">
    <source>
        <dbReference type="ARBA" id="ARBA00004613"/>
    </source>
</evidence>
<dbReference type="PANTHER" id="PTHR31297:SF1">
    <property type="entry name" value="GLUCAN 1,3-BETA-GLUCOSIDASE I_II-RELATED"/>
    <property type="match status" value="1"/>
</dbReference>
<keyword evidence="6 10" id="KW-0326">Glycosidase</keyword>
<dbReference type="EC" id="3.2.1.58" evidence="9"/>
<evidence type="ECO:0000256" key="10">
    <source>
        <dbReference type="RuleBase" id="RU361153"/>
    </source>
</evidence>
<evidence type="ECO:0000256" key="8">
    <source>
        <dbReference type="ARBA" id="ARBA00036824"/>
    </source>
</evidence>
<reference evidence="13" key="1">
    <citation type="submission" date="2021-03" db="EMBL/GenBank/DDBJ databases">
        <title>Draft genome sequence of rust myrtle Austropuccinia psidii MF-1, a brazilian biotype.</title>
        <authorList>
            <person name="Quecine M.C."/>
            <person name="Pachon D.M.R."/>
            <person name="Bonatelli M.L."/>
            <person name="Correr F.H."/>
            <person name="Franceschini L.M."/>
            <person name="Leite T.F."/>
            <person name="Margarido G.R.A."/>
            <person name="Almeida C.A."/>
            <person name="Ferrarezi J.A."/>
            <person name="Labate C.A."/>
        </authorList>
    </citation>
    <scope>NUCLEOTIDE SEQUENCE</scope>
    <source>
        <strain evidence="13">MF-1</strain>
    </source>
</reference>
<name>A0A9Q3F3P7_9BASI</name>
<organism evidence="13 14">
    <name type="scientific">Austropuccinia psidii MF-1</name>
    <dbReference type="NCBI Taxonomy" id="1389203"/>
    <lineage>
        <taxon>Eukaryota</taxon>
        <taxon>Fungi</taxon>
        <taxon>Dikarya</taxon>
        <taxon>Basidiomycota</taxon>
        <taxon>Pucciniomycotina</taxon>
        <taxon>Pucciniomycetes</taxon>
        <taxon>Pucciniales</taxon>
        <taxon>Sphaerophragmiaceae</taxon>
        <taxon>Austropuccinia</taxon>
    </lineage>
</organism>
<evidence type="ECO:0000256" key="11">
    <source>
        <dbReference type="SAM" id="MobiDB-lite"/>
    </source>
</evidence>
<feature type="domain" description="Glycoside hydrolase family 5" evidence="12">
    <location>
        <begin position="99"/>
        <end position="364"/>
    </location>
</feature>
<protein>
    <recommendedName>
        <fullName evidence="9">glucan 1,3-beta-glucosidase</fullName>
        <ecNumber evidence="9">3.2.1.58</ecNumber>
    </recommendedName>
</protein>
<keyword evidence="3" id="KW-0964">Secreted</keyword>
<evidence type="ECO:0000256" key="4">
    <source>
        <dbReference type="ARBA" id="ARBA00022729"/>
    </source>
</evidence>
<comment type="catalytic activity">
    <reaction evidence="8">
        <text>Successive hydrolysis of beta-D-glucose units from the non-reducing ends of (1-&gt;3)-beta-D-glucans, releasing alpha-glucose.</text>
        <dbReference type="EC" id="3.2.1.58"/>
    </reaction>
</comment>
<feature type="region of interest" description="Disordered" evidence="11">
    <location>
        <begin position="415"/>
        <end position="434"/>
    </location>
</feature>
<evidence type="ECO:0000256" key="3">
    <source>
        <dbReference type="ARBA" id="ARBA00022525"/>
    </source>
</evidence>
<gene>
    <name evidence="13" type="ORF">O181_072966</name>
</gene>
<dbReference type="SUPFAM" id="SSF51445">
    <property type="entry name" value="(Trans)glycosidases"/>
    <property type="match status" value="1"/>
</dbReference>
<evidence type="ECO:0000256" key="6">
    <source>
        <dbReference type="ARBA" id="ARBA00023295"/>
    </source>
</evidence>
<dbReference type="Proteomes" id="UP000765509">
    <property type="component" value="Unassembled WGS sequence"/>
</dbReference>
<dbReference type="Pfam" id="PF00150">
    <property type="entry name" value="Cellulase"/>
    <property type="match status" value="1"/>
</dbReference>
<dbReference type="GO" id="GO:0009986">
    <property type="term" value="C:cell surface"/>
    <property type="evidence" value="ECO:0007669"/>
    <property type="project" value="TreeGrafter"/>
</dbReference>
<dbReference type="GO" id="GO:0071555">
    <property type="term" value="P:cell wall organization"/>
    <property type="evidence" value="ECO:0007669"/>
    <property type="project" value="UniProtKB-KW"/>
</dbReference>
<evidence type="ECO:0000256" key="7">
    <source>
        <dbReference type="ARBA" id="ARBA00023316"/>
    </source>
</evidence>
<dbReference type="InterPro" id="IPR017853">
    <property type="entry name" value="GH"/>
</dbReference>
<keyword evidence="7" id="KW-0961">Cell wall biogenesis/degradation</keyword>
<keyword evidence="4" id="KW-0732">Signal</keyword>
<evidence type="ECO:0000259" key="12">
    <source>
        <dbReference type="Pfam" id="PF00150"/>
    </source>
</evidence>
<dbReference type="InterPro" id="IPR050386">
    <property type="entry name" value="Glycosyl_hydrolase_5"/>
</dbReference>
<dbReference type="InterPro" id="IPR001547">
    <property type="entry name" value="Glyco_hydro_5"/>
</dbReference>
<sequence length="465" mass="52626">MFSLSNLNPSEFSRSTQSIFSHRAFSRRHFQRRAPRNIPPKPKWVFGKDKVIGVSLGNWLVLERWMSEDWFVSKGGPNVWDEWGFTKTLGPKARSILEEHWSTWFTEADLDKVLRAKVNTIRVPIGFWMMIPTLPSEPYVTKGQLAHFEKLCQWAYARNMYIIIDLHGHPGSQNGEQQSGHNTTTPSFYQPLQQARADQFVKAVVDWVSKSPYYSIVSAIEVVNEPRPYTTEQRAMLRAFYERSYTTIQTLGPKAPVMLFADGFVPGDKLAYWWDFASAHKLKPNSIAMNDHPYPGFFPAQSNRKDVMNQVCTKGAKFANFPVTTLIAEWTLRTAIQEVSFEKAFYQAQLLMGCWYAGAVFWSWKNLPSKHPVLADKVAAYQWSFETLLERGVVALPATPNQSTDQFLRSLHSPCGASPKIQRNGPKPTGPEAEKAYAAAAAAKAMIPGINKAISEAAKSLRPKL</sequence>
<dbReference type="Gene3D" id="3.20.20.80">
    <property type="entry name" value="Glycosidases"/>
    <property type="match status" value="1"/>
</dbReference>
<proteinExistence type="inferred from homology"/>
<evidence type="ECO:0000313" key="14">
    <source>
        <dbReference type="Proteomes" id="UP000765509"/>
    </source>
</evidence>